<evidence type="ECO:0000313" key="2">
    <source>
        <dbReference type="Proteomes" id="UP000265431"/>
    </source>
</evidence>
<protein>
    <submittedName>
        <fullName evidence="1">Uncharacterized protein</fullName>
    </submittedName>
</protein>
<comment type="caution">
    <text evidence="1">The sequence shown here is derived from an EMBL/GenBank/DDBJ whole genome shotgun (WGS) entry which is preliminary data.</text>
</comment>
<accession>A0A399QVK4</accession>
<evidence type="ECO:0000313" key="1">
    <source>
        <dbReference type="EMBL" id="RIJ22304.1"/>
    </source>
</evidence>
<proteinExistence type="predicted"/>
<gene>
    <name evidence="1" type="ORF">D1224_12175</name>
</gene>
<name>A0A399QVK4_9PROT</name>
<dbReference type="AlphaFoldDB" id="A0A399QVK4"/>
<organism evidence="1 2">
    <name type="scientific">Henriciella barbarensis</name>
    <dbReference type="NCBI Taxonomy" id="86342"/>
    <lineage>
        <taxon>Bacteria</taxon>
        <taxon>Pseudomonadati</taxon>
        <taxon>Pseudomonadota</taxon>
        <taxon>Alphaproteobacteria</taxon>
        <taxon>Hyphomonadales</taxon>
        <taxon>Hyphomonadaceae</taxon>
        <taxon>Henriciella</taxon>
    </lineage>
</organism>
<reference evidence="1 2" key="1">
    <citation type="submission" date="2018-08" db="EMBL/GenBank/DDBJ databases">
        <title>Henriciella mobilis sp. nov., isolated from seawater.</title>
        <authorList>
            <person name="Cheng H."/>
            <person name="Wu Y.-H."/>
            <person name="Xu X.-W."/>
            <person name="Guo L.-L."/>
        </authorList>
    </citation>
    <scope>NUCLEOTIDE SEQUENCE [LARGE SCALE GENOMIC DNA]</scope>
    <source>
        <strain evidence="1 2">CCUG66934</strain>
    </source>
</reference>
<dbReference type="Proteomes" id="UP000265431">
    <property type="component" value="Unassembled WGS sequence"/>
</dbReference>
<keyword evidence="2" id="KW-1185">Reference proteome</keyword>
<dbReference type="EMBL" id="QWGB01000007">
    <property type="protein sequence ID" value="RIJ22304.1"/>
    <property type="molecule type" value="Genomic_DNA"/>
</dbReference>
<sequence>MGAFRTYSRTPISTFRNQKWTYPVFDLDSPVKGEILRTRSALDGRVQIERGWLWPNGRVCHSA</sequence>